<gene>
    <name evidence="2" type="ORF">PECUL_23A039961</name>
</gene>
<name>A0AAD1TGE2_PELCU</name>
<dbReference type="Proteomes" id="UP001295444">
    <property type="component" value="Chromosome 12"/>
</dbReference>
<sequence>MQLMHNFGDLRHALQRQEWLQLQLHNMYTASMSTPQESTPKVAENRQQKPLKKENRPKHFSQQNQHINPKKSHRHNVKLNVDKVLKPDIP</sequence>
<evidence type="ECO:0000313" key="2">
    <source>
        <dbReference type="EMBL" id="CAH2325611.1"/>
    </source>
</evidence>
<evidence type="ECO:0008006" key="4">
    <source>
        <dbReference type="Google" id="ProtNLM"/>
    </source>
</evidence>
<reference evidence="2" key="1">
    <citation type="submission" date="2022-03" db="EMBL/GenBank/DDBJ databases">
        <authorList>
            <person name="Alioto T."/>
            <person name="Alioto T."/>
            <person name="Gomez Garrido J."/>
        </authorList>
    </citation>
    <scope>NUCLEOTIDE SEQUENCE</scope>
</reference>
<protein>
    <recommendedName>
        <fullName evidence="4">Parathyroid hormone</fullName>
    </recommendedName>
</protein>
<accession>A0AAD1TGE2</accession>
<keyword evidence="3" id="KW-1185">Reference proteome</keyword>
<dbReference type="AlphaFoldDB" id="A0AAD1TGE2"/>
<feature type="region of interest" description="Disordered" evidence="1">
    <location>
        <begin position="31"/>
        <end position="90"/>
    </location>
</feature>
<evidence type="ECO:0000313" key="3">
    <source>
        <dbReference type="Proteomes" id="UP001295444"/>
    </source>
</evidence>
<proteinExistence type="predicted"/>
<feature type="compositionally biased region" description="Basic and acidic residues" evidence="1">
    <location>
        <begin position="43"/>
        <end position="54"/>
    </location>
</feature>
<feature type="compositionally biased region" description="Basic residues" evidence="1">
    <location>
        <begin position="68"/>
        <end position="77"/>
    </location>
</feature>
<evidence type="ECO:0000256" key="1">
    <source>
        <dbReference type="SAM" id="MobiDB-lite"/>
    </source>
</evidence>
<organism evidence="2 3">
    <name type="scientific">Pelobates cultripes</name>
    <name type="common">Western spadefoot toad</name>
    <dbReference type="NCBI Taxonomy" id="61616"/>
    <lineage>
        <taxon>Eukaryota</taxon>
        <taxon>Metazoa</taxon>
        <taxon>Chordata</taxon>
        <taxon>Craniata</taxon>
        <taxon>Vertebrata</taxon>
        <taxon>Euteleostomi</taxon>
        <taxon>Amphibia</taxon>
        <taxon>Batrachia</taxon>
        <taxon>Anura</taxon>
        <taxon>Pelobatoidea</taxon>
        <taxon>Pelobatidae</taxon>
        <taxon>Pelobates</taxon>
    </lineage>
</organism>
<dbReference type="EMBL" id="OW240923">
    <property type="protein sequence ID" value="CAH2325611.1"/>
    <property type="molecule type" value="Genomic_DNA"/>
</dbReference>
<feature type="compositionally biased region" description="Basic and acidic residues" evidence="1">
    <location>
        <begin position="80"/>
        <end position="90"/>
    </location>
</feature>